<dbReference type="SUPFAM" id="SSF56762">
    <property type="entry name" value="HydB/Nqo4-like"/>
    <property type="match status" value="1"/>
</dbReference>
<dbReference type="GO" id="GO:0016151">
    <property type="term" value="F:nickel cation binding"/>
    <property type="evidence" value="ECO:0007669"/>
    <property type="project" value="InterPro"/>
</dbReference>
<organism evidence="1">
    <name type="scientific">marine sediment metagenome</name>
    <dbReference type="NCBI Taxonomy" id="412755"/>
    <lineage>
        <taxon>unclassified sequences</taxon>
        <taxon>metagenomes</taxon>
        <taxon>ecological metagenomes</taxon>
    </lineage>
</organism>
<dbReference type="InterPro" id="IPR029014">
    <property type="entry name" value="NiFe-Hase_large"/>
</dbReference>
<dbReference type="EMBL" id="BARW01034117">
    <property type="protein sequence ID" value="GAJ03517.1"/>
    <property type="molecule type" value="Genomic_DNA"/>
</dbReference>
<evidence type="ECO:0008006" key="2">
    <source>
        <dbReference type="Google" id="ProtNLM"/>
    </source>
</evidence>
<name>X1UIX9_9ZZZZ</name>
<accession>X1UIX9</accession>
<dbReference type="Pfam" id="PF00374">
    <property type="entry name" value="NiFeSe_Hases"/>
    <property type="match status" value="1"/>
</dbReference>
<dbReference type="InterPro" id="IPR001501">
    <property type="entry name" value="Ni-dep_hyd_lsu"/>
</dbReference>
<protein>
    <recommendedName>
        <fullName evidence="2">Ni/Fe hydrogenase subunit alpha</fullName>
    </recommendedName>
</protein>
<gene>
    <name evidence="1" type="ORF">S12H4_53559</name>
</gene>
<comment type="caution">
    <text evidence="1">The sequence shown here is derived from an EMBL/GenBank/DDBJ whole genome shotgun (WGS) entry which is preliminary data.</text>
</comment>
<dbReference type="PANTHER" id="PTHR43600">
    <property type="entry name" value="COENZYME F420 HYDROGENASE, SUBUNIT ALPHA"/>
    <property type="match status" value="1"/>
</dbReference>
<sequence>MHNSIVIDHICRVEGHGGITVNIKDGKVSEVNMDIFEGPRFFESLVVGKTYDEVAPILMRICAICSAAHTITSLMAVEDAFGIKVSKQTRLLRELLLHGGNIESHALHLFCLAVPDFLDYPSAVALAEDHPKEVTMGLELKRLGNTIQETIGGRAIHPVNAV</sequence>
<feature type="non-terminal residue" evidence="1">
    <location>
        <position position="162"/>
    </location>
</feature>
<proteinExistence type="predicted"/>
<dbReference type="PANTHER" id="PTHR43600:SF4">
    <property type="entry name" value="CYTOSOLIC NIFE-HYDROGENASE, ALPHA SUBUNIT"/>
    <property type="match status" value="1"/>
</dbReference>
<dbReference type="AlphaFoldDB" id="X1UIX9"/>
<dbReference type="Gene3D" id="1.10.645.10">
    <property type="entry name" value="Cytochrome-c3 Hydrogenase, chain B"/>
    <property type="match status" value="1"/>
</dbReference>
<reference evidence="1" key="1">
    <citation type="journal article" date="2014" name="Front. Microbiol.">
        <title>High frequency of phylogenetically diverse reductive dehalogenase-homologous genes in deep subseafloor sedimentary metagenomes.</title>
        <authorList>
            <person name="Kawai M."/>
            <person name="Futagami T."/>
            <person name="Toyoda A."/>
            <person name="Takaki Y."/>
            <person name="Nishi S."/>
            <person name="Hori S."/>
            <person name="Arai W."/>
            <person name="Tsubouchi T."/>
            <person name="Morono Y."/>
            <person name="Uchiyama I."/>
            <person name="Ito T."/>
            <person name="Fujiyama A."/>
            <person name="Inagaki F."/>
            <person name="Takami H."/>
        </authorList>
    </citation>
    <scope>NUCLEOTIDE SEQUENCE</scope>
    <source>
        <strain evidence="1">Expedition CK06-06</strain>
    </source>
</reference>
<evidence type="ECO:0000313" key="1">
    <source>
        <dbReference type="EMBL" id="GAJ03517.1"/>
    </source>
</evidence>